<accession>A0A671KWA2</accession>
<keyword evidence="3" id="KW-1185">Reference proteome</keyword>
<organism evidence="2 3">
    <name type="scientific">Sinocyclocheilus anshuiensis</name>
    <dbReference type="NCBI Taxonomy" id="1608454"/>
    <lineage>
        <taxon>Eukaryota</taxon>
        <taxon>Metazoa</taxon>
        <taxon>Chordata</taxon>
        <taxon>Craniata</taxon>
        <taxon>Vertebrata</taxon>
        <taxon>Euteleostomi</taxon>
        <taxon>Actinopterygii</taxon>
        <taxon>Neopterygii</taxon>
        <taxon>Teleostei</taxon>
        <taxon>Ostariophysi</taxon>
        <taxon>Cypriniformes</taxon>
        <taxon>Cyprinidae</taxon>
        <taxon>Cyprininae</taxon>
        <taxon>Sinocyclocheilus</taxon>
    </lineage>
</organism>
<reference evidence="2" key="2">
    <citation type="submission" date="2025-09" db="UniProtKB">
        <authorList>
            <consortium name="Ensembl"/>
        </authorList>
    </citation>
    <scope>IDENTIFICATION</scope>
</reference>
<dbReference type="OrthoDB" id="9940269at2759"/>
<dbReference type="GO" id="GO:0051988">
    <property type="term" value="P:regulation of attachment of spindle microtubules to kinetochore"/>
    <property type="evidence" value="ECO:0007669"/>
    <property type="project" value="InterPro"/>
</dbReference>
<sequence length="200" mass="22995">MKRVQIKDTAIPAQPSVASRAAHVKNDTENKKNQYRSLKVPSTRYGQQNDIREQNRVLTSTNEDLQRQLEEMKGTVTDLELRCTDLQGENQEIQKQLRDCHVLLVAESLDPVSGEKLGQTAQQKEEQRKEVMTVSHNLLTELKLFGETAQEHAANLLEVQNIMRDLTEAHGKLQQERALFTLDVEEMERDLGEVERFLME</sequence>
<dbReference type="GO" id="GO:0007051">
    <property type="term" value="P:spindle organization"/>
    <property type="evidence" value="ECO:0007669"/>
    <property type="project" value="InterPro"/>
</dbReference>
<evidence type="ECO:0008006" key="4">
    <source>
        <dbReference type="Google" id="ProtNLM"/>
    </source>
</evidence>
<dbReference type="GO" id="GO:0072686">
    <property type="term" value="C:mitotic spindle"/>
    <property type="evidence" value="ECO:0007669"/>
    <property type="project" value="TreeGrafter"/>
</dbReference>
<keyword evidence="1" id="KW-0175">Coiled coil</keyword>
<dbReference type="InterPro" id="IPR033373">
    <property type="entry name" value="SKAP"/>
</dbReference>
<feature type="coiled-coil region" evidence="1">
    <location>
        <begin position="48"/>
        <end position="96"/>
    </location>
</feature>
<reference evidence="2" key="1">
    <citation type="submission" date="2025-08" db="UniProtKB">
        <authorList>
            <consortium name="Ensembl"/>
        </authorList>
    </citation>
    <scope>IDENTIFICATION</scope>
</reference>
<dbReference type="GO" id="GO:0000776">
    <property type="term" value="C:kinetochore"/>
    <property type="evidence" value="ECO:0007669"/>
    <property type="project" value="InterPro"/>
</dbReference>
<dbReference type="Proteomes" id="UP000472260">
    <property type="component" value="Unassembled WGS sequence"/>
</dbReference>
<protein>
    <recommendedName>
        <fullName evidence="4">Kinetochore localized astrin (SPAG5) binding protein</fullName>
    </recommendedName>
</protein>
<evidence type="ECO:0000313" key="3">
    <source>
        <dbReference type="Proteomes" id="UP000472260"/>
    </source>
</evidence>
<dbReference type="Ensembl" id="ENSSANT00000011715.1">
    <property type="protein sequence ID" value="ENSSANP00000010937.1"/>
    <property type="gene ID" value="ENSSANG00000005985.1"/>
</dbReference>
<name>A0A671KWA2_9TELE</name>
<dbReference type="PANTHER" id="PTHR31940:SF2">
    <property type="entry name" value="SMALL KINETOCHORE-ASSOCIATED PROTEIN"/>
    <property type="match status" value="1"/>
</dbReference>
<evidence type="ECO:0000313" key="2">
    <source>
        <dbReference type="Ensembl" id="ENSSANP00000010937.1"/>
    </source>
</evidence>
<dbReference type="GO" id="GO:0034451">
    <property type="term" value="C:centriolar satellite"/>
    <property type="evidence" value="ECO:0007669"/>
    <property type="project" value="TreeGrafter"/>
</dbReference>
<gene>
    <name evidence="2" type="primary">knstrn</name>
</gene>
<dbReference type="GO" id="GO:0000070">
    <property type="term" value="P:mitotic sister chromatid segregation"/>
    <property type="evidence" value="ECO:0007669"/>
    <property type="project" value="TreeGrafter"/>
</dbReference>
<evidence type="ECO:0000256" key="1">
    <source>
        <dbReference type="SAM" id="Coils"/>
    </source>
</evidence>
<dbReference type="AlphaFoldDB" id="A0A671KWA2"/>
<dbReference type="KEGG" id="sanh:107692715"/>
<dbReference type="PANTHER" id="PTHR31940">
    <property type="entry name" value="SMALL KINETOCHORE-ASSOCIATED PROTEIN"/>
    <property type="match status" value="1"/>
</dbReference>
<proteinExistence type="predicted"/>
<dbReference type="GO" id="GO:0035371">
    <property type="term" value="C:microtubule plus-end"/>
    <property type="evidence" value="ECO:0007669"/>
    <property type="project" value="TreeGrafter"/>
</dbReference>
<dbReference type="GeneID" id="107692715"/>